<reference evidence="1" key="1">
    <citation type="submission" date="2022-08" db="EMBL/GenBank/DDBJ databases">
        <authorList>
            <consortium name="DOE Joint Genome Institute"/>
            <person name="Min B."/>
            <person name="Sierra-Patev S."/>
            <person name="Naranjo-Ortiz M."/>
            <person name="Looney B."/>
            <person name="Konkel Z."/>
            <person name="Slot J.C."/>
            <person name="Sakamoto Y."/>
            <person name="Steenwyk J.L."/>
            <person name="Rokas A."/>
            <person name="Carro J."/>
            <person name="Camarero S."/>
            <person name="Ferreira P."/>
            <person name="Molpeceres G."/>
            <person name="Ruiz-duenas F.J."/>
            <person name="Serrano A."/>
            <person name="Henrissat B."/>
            <person name="Drula E."/>
            <person name="Hughes K.W."/>
            <person name="Mata J.L."/>
            <person name="Ishikawa N.K."/>
            <person name="Vargas-Isla R."/>
            <person name="Ushijima S."/>
            <person name="Smith C.A."/>
            <person name="Ahrendt S."/>
            <person name="Andreopoulos W."/>
            <person name="He G."/>
            <person name="LaButti K."/>
            <person name="Lipzen A."/>
            <person name="Ng V."/>
            <person name="Riley R."/>
            <person name="Sandor L."/>
            <person name="Barry K."/>
            <person name="Martinez A.T."/>
            <person name="Xiao Y."/>
            <person name="Gibbons J.G."/>
            <person name="Terashima K."/>
            <person name="Hibbett D.S."/>
            <person name="Grigoriev I.V."/>
        </authorList>
    </citation>
    <scope>NUCLEOTIDE SEQUENCE</scope>
    <source>
        <strain evidence="1">ET3784</strain>
    </source>
</reference>
<dbReference type="AlphaFoldDB" id="A0AA38JGL4"/>
<dbReference type="EMBL" id="JANVFO010000013">
    <property type="protein sequence ID" value="KAJ3734559.1"/>
    <property type="molecule type" value="Genomic_DNA"/>
</dbReference>
<comment type="caution">
    <text evidence="1">The sequence shown here is derived from an EMBL/GenBank/DDBJ whole genome shotgun (WGS) entry which is preliminary data.</text>
</comment>
<proteinExistence type="predicted"/>
<protein>
    <submittedName>
        <fullName evidence="1">Uncharacterized protein</fullName>
    </submittedName>
</protein>
<name>A0AA38JGL4_9AGAR</name>
<gene>
    <name evidence="1" type="ORF">DFJ43DRAFT_1037757</name>
</gene>
<accession>A0AA38JGL4</accession>
<dbReference type="Proteomes" id="UP001176059">
    <property type="component" value="Unassembled WGS sequence"/>
</dbReference>
<evidence type="ECO:0000313" key="1">
    <source>
        <dbReference type="EMBL" id="KAJ3734559.1"/>
    </source>
</evidence>
<sequence length="214" mass="24944">MYKIKYNLAQLQFQMSTKKLLESGPIENVTEGPSRTVRTRRRLSPCYTMLGPLLNGDLMPPEEEKVDGNTWGLYFARGASISERKRFPSYLRLRSHSRFIDVEDGFGFDTFGDHIYKIKVIVDDRRYFVAGTYDQSSRECNMALQFYGCSEKLKGDLVIFSLSKYQPERFLETFPRFKNAEEKQEVICRILTSFCKTVKAHIEKKAELHHIIRG</sequence>
<evidence type="ECO:0000313" key="2">
    <source>
        <dbReference type="Proteomes" id="UP001176059"/>
    </source>
</evidence>
<reference evidence="1" key="2">
    <citation type="journal article" date="2023" name="Proc. Natl. Acad. Sci. U.S.A.">
        <title>A global phylogenomic analysis of the shiitake genus Lentinula.</title>
        <authorList>
            <person name="Sierra-Patev S."/>
            <person name="Min B."/>
            <person name="Naranjo-Ortiz M."/>
            <person name="Looney B."/>
            <person name="Konkel Z."/>
            <person name="Slot J.C."/>
            <person name="Sakamoto Y."/>
            <person name="Steenwyk J.L."/>
            <person name="Rokas A."/>
            <person name="Carro J."/>
            <person name="Camarero S."/>
            <person name="Ferreira P."/>
            <person name="Molpeceres G."/>
            <person name="Ruiz-Duenas F.J."/>
            <person name="Serrano A."/>
            <person name="Henrissat B."/>
            <person name="Drula E."/>
            <person name="Hughes K.W."/>
            <person name="Mata J.L."/>
            <person name="Ishikawa N.K."/>
            <person name="Vargas-Isla R."/>
            <person name="Ushijima S."/>
            <person name="Smith C.A."/>
            <person name="Donoghue J."/>
            <person name="Ahrendt S."/>
            <person name="Andreopoulos W."/>
            <person name="He G."/>
            <person name="LaButti K."/>
            <person name="Lipzen A."/>
            <person name="Ng V."/>
            <person name="Riley R."/>
            <person name="Sandor L."/>
            <person name="Barry K."/>
            <person name="Martinez A.T."/>
            <person name="Xiao Y."/>
            <person name="Gibbons J.G."/>
            <person name="Terashima K."/>
            <person name="Grigoriev I.V."/>
            <person name="Hibbett D."/>
        </authorList>
    </citation>
    <scope>NUCLEOTIDE SEQUENCE</scope>
    <source>
        <strain evidence="1">ET3784</strain>
    </source>
</reference>
<organism evidence="1 2">
    <name type="scientific">Lentinula guzmanii</name>
    <dbReference type="NCBI Taxonomy" id="2804957"/>
    <lineage>
        <taxon>Eukaryota</taxon>
        <taxon>Fungi</taxon>
        <taxon>Dikarya</taxon>
        <taxon>Basidiomycota</taxon>
        <taxon>Agaricomycotina</taxon>
        <taxon>Agaricomycetes</taxon>
        <taxon>Agaricomycetidae</taxon>
        <taxon>Agaricales</taxon>
        <taxon>Marasmiineae</taxon>
        <taxon>Omphalotaceae</taxon>
        <taxon>Lentinula</taxon>
    </lineage>
</organism>
<keyword evidence="2" id="KW-1185">Reference proteome</keyword>